<comment type="caution">
    <text evidence="1">The sequence shown here is derived from an EMBL/GenBank/DDBJ whole genome shotgun (WGS) entry which is preliminary data.</text>
</comment>
<dbReference type="AlphaFoldDB" id="A0A645GME0"/>
<accession>A0A645GME0</accession>
<organism evidence="1">
    <name type="scientific">bioreactor metagenome</name>
    <dbReference type="NCBI Taxonomy" id="1076179"/>
    <lineage>
        <taxon>unclassified sequences</taxon>
        <taxon>metagenomes</taxon>
        <taxon>ecological metagenomes</taxon>
    </lineage>
</organism>
<protein>
    <recommendedName>
        <fullName evidence="2">DUF4878 domain-containing protein</fullName>
    </recommendedName>
</protein>
<gene>
    <name evidence="1" type="ORF">SDC9_172521</name>
</gene>
<name>A0A645GME0_9ZZZZ</name>
<dbReference type="Pfam" id="PF12642">
    <property type="entry name" value="TpcC"/>
    <property type="match status" value="1"/>
</dbReference>
<evidence type="ECO:0008006" key="2">
    <source>
        <dbReference type="Google" id="ProtNLM"/>
    </source>
</evidence>
<reference evidence="1" key="1">
    <citation type="submission" date="2019-08" db="EMBL/GenBank/DDBJ databases">
        <authorList>
            <person name="Kucharzyk K."/>
            <person name="Murdoch R.W."/>
            <person name="Higgins S."/>
            <person name="Loffler F."/>
        </authorList>
    </citation>
    <scope>NUCLEOTIDE SEQUENCE</scope>
</reference>
<dbReference type="EMBL" id="VSSQ01074175">
    <property type="protein sequence ID" value="MPN25114.1"/>
    <property type="molecule type" value="Genomic_DNA"/>
</dbReference>
<evidence type="ECO:0000313" key="1">
    <source>
        <dbReference type="EMBL" id="MPN25114.1"/>
    </source>
</evidence>
<dbReference type="InterPro" id="IPR024735">
    <property type="entry name" value="TcpC"/>
</dbReference>
<proteinExistence type="predicted"/>
<sequence>MELVDPIYTQNGKNIQVKVDVKYLGDLSKTTNYFQYELELQKDGNWKIIDSE</sequence>